<dbReference type="Gene3D" id="3.90.1410.10">
    <property type="entry name" value="set domain protein methyltransferase, domain 1"/>
    <property type="match status" value="1"/>
</dbReference>
<name>A0A830HFI7_9CHLO</name>
<dbReference type="GO" id="GO:0016279">
    <property type="term" value="F:protein-lysine N-methyltransferase activity"/>
    <property type="evidence" value="ECO:0007669"/>
    <property type="project" value="TreeGrafter"/>
</dbReference>
<keyword evidence="2" id="KW-1185">Reference proteome</keyword>
<dbReference type="PANTHER" id="PTHR13271">
    <property type="entry name" value="UNCHARACTERIZED PUTATIVE METHYLTRANSFERASE"/>
    <property type="match status" value="1"/>
</dbReference>
<dbReference type="Proteomes" id="UP000660262">
    <property type="component" value="Unassembled WGS sequence"/>
</dbReference>
<dbReference type="SUPFAM" id="SSF82199">
    <property type="entry name" value="SET domain"/>
    <property type="match status" value="1"/>
</dbReference>
<evidence type="ECO:0008006" key="3">
    <source>
        <dbReference type="Google" id="ProtNLM"/>
    </source>
</evidence>
<comment type="caution">
    <text evidence="1">The sequence shown here is derived from an EMBL/GenBank/DDBJ whole genome shotgun (WGS) entry which is preliminary data.</text>
</comment>
<dbReference type="InterPro" id="IPR046341">
    <property type="entry name" value="SET_dom_sf"/>
</dbReference>
<proteinExistence type="predicted"/>
<dbReference type="EMBL" id="BNJQ01000012">
    <property type="protein sequence ID" value="GHP06096.1"/>
    <property type="molecule type" value="Genomic_DNA"/>
</dbReference>
<dbReference type="OrthoDB" id="42889at2759"/>
<evidence type="ECO:0000313" key="1">
    <source>
        <dbReference type="EMBL" id="GHP06096.1"/>
    </source>
</evidence>
<protein>
    <recommendedName>
        <fullName evidence="3">SET domain-containing protein</fullName>
    </recommendedName>
</protein>
<accession>A0A830HFI7</accession>
<evidence type="ECO:0000313" key="2">
    <source>
        <dbReference type="Proteomes" id="UP000660262"/>
    </source>
</evidence>
<dbReference type="CDD" id="cd10527">
    <property type="entry name" value="SET_LSMT"/>
    <property type="match status" value="1"/>
</dbReference>
<dbReference type="AlphaFoldDB" id="A0A830HFI7"/>
<sequence>MAATQQLNGRAQAIEACYEWATTHRLRVTCAGPAHLYEPTIEETCIHLVPSSQTSLVVRVPRQLMIHVQDEDRDEHNNSIQTHLSDSDERIRLAVKLARLKADPTSAYTPYINALPTLEDMSAMPITWGKTTALAVLEGTQAHDAVVKQYRDLDKLRGRLADFSSEETALWALVMVLSRAWRIPCSNDKAVMCMGPVWDLLDHDRAARSTWRYDQDADEFVLHAEQPPQTNHDSNTNTCFANYGPKGNGELLCGYGFCLDKNEDDVFVLCFDDDEIDALYRAWANGGRVDDDEEEEKLEAYGLLRAARQHVSSCKNTSSGWTLRWNDASHEDDLLREMSLRASDESDWYRTLLVNADTAASPIRRGQRALHASLQGMIARLAKVHARTMSPEAASLSDDARHAIRTYVSTQMELLRRHVRMLETSGMGAGGGDDDDEEEEEDFVVVDGFVASSAAMRACALTGRHFLPSPPSESADDVRSTARRLLAAAYVACGVPEGDHADVDNLLASEDLRESLISAWCDAAISNAASMRAVDAILASADGGEEWRRRLAKLRKLRSRRASENAATRTQKKAKI</sequence>
<gene>
    <name evidence="1" type="ORF">PPROV_000484300</name>
</gene>
<reference evidence="1" key="1">
    <citation type="submission" date="2020-10" db="EMBL/GenBank/DDBJ databases">
        <title>Unveiling of a novel bifunctional photoreceptor, Dualchrome1, isolated from a cosmopolitan green alga.</title>
        <authorList>
            <person name="Suzuki S."/>
            <person name="Kawachi M."/>
        </authorList>
    </citation>
    <scope>NUCLEOTIDE SEQUENCE</scope>
    <source>
        <strain evidence="1">NIES 2893</strain>
    </source>
</reference>
<organism evidence="1 2">
    <name type="scientific">Pycnococcus provasolii</name>
    <dbReference type="NCBI Taxonomy" id="41880"/>
    <lineage>
        <taxon>Eukaryota</taxon>
        <taxon>Viridiplantae</taxon>
        <taxon>Chlorophyta</taxon>
        <taxon>Pseudoscourfieldiophyceae</taxon>
        <taxon>Pseudoscourfieldiales</taxon>
        <taxon>Pycnococcaceae</taxon>
        <taxon>Pycnococcus</taxon>
    </lineage>
</organism>
<dbReference type="InterPro" id="IPR050600">
    <property type="entry name" value="SETD3_SETD6_MTase"/>
</dbReference>